<keyword evidence="1" id="KW-0812">Transmembrane</keyword>
<sequence>MSRWITYAPPAMSTRNAAIVMAVIMAFTARRSAEREKRSGEVDPRSHRRAGAVTWWSRW</sequence>
<reference evidence="2 3" key="1">
    <citation type="submission" date="2015-06" db="EMBL/GenBank/DDBJ databases">
        <title>Draft genome sequence of Streptomyces leeuwenhoekii C58, which produces the novel lasso peptide, chaxapeptin.</title>
        <authorList>
            <person name="Yi Y."/>
            <person name="Hai D."/>
            <person name="Jaspars M."/>
            <person name="Sheng H."/>
            <person name="Rateb M.E."/>
            <person name="Bull A."/>
            <person name="Goodfellow M."/>
            <person name="Asenjo J.A."/>
            <person name="Ebel R."/>
        </authorList>
    </citation>
    <scope>NUCLEOTIDE SEQUENCE [LARGE SCALE GENOMIC DNA]</scope>
    <source>
        <strain evidence="2 3">C58</strain>
    </source>
</reference>
<organism evidence="2 3">
    <name type="scientific">Streptomyces leeuwenhoekii</name>
    <dbReference type="NCBI Taxonomy" id="1437453"/>
    <lineage>
        <taxon>Bacteria</taxon>
        <taxon>Bacillati</taxon>
        <taxon>Actinomycetota</taxon>
        <taxon>Actinomycetes</taxon>
        <taxon>Kitasatosporales</taxon>
        <taxon>Streptomycetaceae</taxon>
        <taxon>Streptomyces</taxon>
    </lineage>
</organism>
<gene>
    <name evidence="2" type="ORF">ACH49_16040</name>
</gene>
<keyword evidence="1" id="KW-0472">Membrane</keyword>
<protein>
    <submittedName>
        <fullName evidence="2">Uncharacterized protein</fullName>
    </submittedName>
</protein>
<evidence type="ECO:0000256" key="1">
    <source>
        <dbReference type="SAM" id="Phobius"/>
    </source>
</evidence>
<keyword evidence="3" id="KW-1185">Reference proteome</keyword>
<dbReference type="EMBL" id="LFEH01000053">
    <property type="protein sequence ID" value="KMS78433.1"/>
    <property type="molecule type" value="Genomic_DNA"/>
</dbReference>
<name>A0ABR5HXH9_STRLW</name>
<proteinExistence type="predicted"/>
<feature type="transmembrane region" description="Helical" evidence="1">
    <location>
        <begin position="12"/>
        <end position="29"/>
    </location>
</feature>
<dbReference type="Proteomes" id="UP000037274">
    <property type="component" value="Unassembled WGS sequence"/>
</dbReference>
<keyword evidence="1" id="KW-1133">Transmembrane helix</keyword>
<evidence type="ECO:0000313" key="2">
    <source>
        <dbReference type="EMBL" id="KMS78433.1"/>
    </source>
</evidence>
<accession>A0ABR5HXH9</accession>
<evidence type="ECO:0000313" key="3">
    <source>
        <dbReference type="Proteomes" id="UP000037274"/>
    </source>
</evidence>
<comment type="caution">
    <text evidence="2">The sequence shown here is derived from an EMBL/GenBank/DDBJ whole genome shotgun (WGS) entry which is preliminary data.</text>
</comment>